<comment type="function">
    <text evidence="7">Functions in exocytosis in pancreatic acinar cells regulating the fusion of zymogen granules with each other. May have a pore-forming activity on membranes and regulate exocytosis in other exocrine tissues.</text>
</comment>
<evidence type="ECO:0000313" key="11">
    <source>
        <dbReference type="Ensembl" id="ENSEEEP00000010173.2"/>
    </source>
</evidence>
<dbReference type="Ensembl" id="ENSEEET00000010295.2">
    <property type="protein sequence ID" value="ENSEEEP00000010173.2"/>
    <property type="gene ID" value="ENSEEEG00000005161.2"/>
</dbReference>
<dbReference type="Pfam" id="PF15138">
    <property type="entry name" value="Syncollin"/>
    <property type="match status" value="1"/>
</dbReference>
<keyword evidence="5" id="KW-0968">Cytoplasmic vesicle</keyword>
<dbReference type="OMA" id="ALYCRCS"/>
<keyword evidence="4" id="KW-1015">Disulfide bond</keyword>
<dbReference type="PANTHER" id="PTHR17503:SF0">
    <property type="entry name" value="SYNCOLLIN"/>
    <property type="match status" value="1"/>
</dbReference>
<feature type="signal peptide" evidence="10">
    <location>
        <begin position="1"/>
        <end position="19"/>
    </location>
</feature>
<dbReference type="RefSeq" id="XP_026859244.2">
    <property type="nucleotide sequence ID" value="XM_027003443.2"/>
</dbReference>
<evidence type="ECO:0000256" key="3">
    <source>
        <dbReference type="ARBA" id="ARBA00023136"/>
    </source>
</evidence>
<gene>
    <name evidence="11" type="primary">LOC113573288</name>
</gene>
<evidence type="ECO:0000256" key="10">
    <source>
        <dbReference type="SAM" id="SignalP"/>
    </source>
</evidence>
<organism evidence="11 12">
    <name type="scientific">Electrophorus electricus</name>
    <name type="common">Electric eel</name>
    <name type="synonym">Gymnotus electricus</name>
    <dbReference type="NCBI Taxonomy" id="8005"/>
    <lineage>
        <taxon>Eukaryota</taxon>
        <taxon>Metazoa</taxon>
        <taxon>Chordata</taxon>
        <taxon>Craniata</taxon>
        <taxon>Vertebrata</taxon>
        <taxon>Euteleostomi</taxon>
        <taxon>Actinopterygii</taxon>
        <taxon>Neopterygii</taxon>
        <taxon>Teleostei</taxon>
        <taxon>Ostariophysi</taxon>
        <taxon>Gymnotiformes</taxon>
        <taxon>Gymnotoidei</taxon>
        <taxon>Gymnotidae</taxon>
        <taxon>Electrophorus</taxon>
    </lineage>
</organism>
<dbReference type="GO" id="GO:0042589">
    <property type="term" value="C:zymogen granule membrane"/>
    <property type="evidence" value="ECO:0007669"/>
    <property type="project" value="UniProtKB-SubCell"/>
</dbReference>
<accession>A0A4W4EDV6</accession>
<protein>
    <recommendedName>
        <fullName evidence="9">Syncollin</fullName>
    </recommendedName>
</protein>
<evidence type="ECO:0000256" key="4">
    <source>
        <dbReference type="ARBA" id="ARBA00023157"/>
    </source>
</evidence>
<dbReference type="STRING" id="8005.ENSEEEP00000010173"/>
<sequence>MKVAVALLLCAMCLLGLDAQCPDPSTLKDSEGNKLCARMFEDSNYYYEQSCGGQYLDVNPNDDVPIIPTHWNNRASSLVVSKFCSLTVWSRIKKNGTKRKFSAGIVYRLKDVKKGLFGNWDNSISAYYCTC</sequence>
<dbReference type="Proteomes" id="UP000314983">
    <property type="component" value="Chromosome 6"/>
</dbReference>
<dbReference type="GeneTree" id="ENSGT00390000014835"/>
<reference evidence="12" key="1">
    <citation type="journal article" date="2014" name="Science">
        <title>Nonhuman genetics. Genomic basis for the convergent evolution of electric organs.</title>
        <authorList>
            <person name="Gallant J.R."/>
            <person name="Traeger L.L."/>
            <person name="Volkening J.D."/>
            <person name="Moffett H."/>
            <person name="Chen P.H."/>
            <person name="Novina C.D."/>
            <person name="Phillips G.N.Jr."/>
            <person name="Anand R."/>
            <person name="Wells G.B."/>
            <person name="Pinch M."/>
            <person name="Guth R."/>
            <person name="Unguez G.A."/>
            <person name="Albert J.S."/>
            <person name="Zakon H.H."/>
            <person name="Samanta M.P."/>
            <person name="Sussman M.R."/>
        </authorList>
    </citation>
    <scope>NUCLEOTIDE SEQUENCE [LARGE SCALE GENOMIC DNA]</scope>
</reference>
<keyword evidence="3" id="KW-0472">Membrane</keyword>
<evidence type="ECO:0000256" key="5">
    <source>
        <dbReference type="ARBA" id="ARBA00023329"/>
    </source>
</evidence>
<dbReference type="FunFam" id="2.60.20.10:FF:000014">
    <property type="entry name" value="Syncollin"/>
    <property type="match status" value="1"/>
</dbReference>
<dbReference type="GO" id="GO:0006887">
    <property type="term" value="P:exocytosis"/>
    <property type="evidence" value="ECO:0007669"/>
    <property type="project" value="UniProtKB-KW"/>
</dbReference>
<dbReference type="KEGG" id="eee:113573288"/>
<evidence type="ECO:0000256" key="8">
    <source>
        <dbReference type="ARBA" id="ARBA00060468"/>
    </source>
</evidence>
<reference evidence="11" key="4">
    <citation type="submission" date="2025-08" db="UniProtKB">
        <authorList>
            <consortium name="Ensembl"/>
        </authorList>
    </citation>
    <scope>IDENTIFICATION</scope>
</reference>
<dbReference type="AlphaFoldDB" id="A0A4W4EDV6"/>
<keyword evidence="2 10" id="KW-0732">Signal</keyword>
<keyword evidence="1" id="KW-0268">Exocytosis</keyword>
<dbReference type="Gene3D" id="2.60.20.10">
    <property type="entry name" value="Crystallins"/>
    <property type="match status" value="1"/>
</dbReference>
<comment type="subcellular location">
    <subcellularLocation>
        <location evidence="6">Zymogen granule lumen</location>
    </subcellularLocation>
    <subcellularLocation>
        <location evidence="8">Zymogen granule membrane</location>
        <topology evidence="8">Peripheral membrane protein</topology>
        <orientation evidence="8">Lumenal side</orientation>
    </subcellularLocation>
</comment>
<dbReference type="InterPro" id="IPR028137">
    <property type="entry name" value="Syncollin"/>
</dbReference>
<keyword evidence="12" id="KW-1185">Reference proteome</keyword>
<reference evidence="11" key="3">
    <citation type="submission" date="2020-05" db="EMBL/GenBank/DDBJ databases">
        <title>Electrophorus electricus (electric eel) genome, fEleEle1, primary haplotype.</title>
        <authorList>
            <person name="Myers G."/>
            <person name="Meyer A."/>
            <person name="Fedrigo O."/>
            <person name="Formenti G."/>
            <person name="Rhie A."/>
            <person name="Tracey A."/>
            <person name="Sims Y."/>
            <person name="Jarvis E.D."/>
        </authorList>
    </citation>
    <scope>NUCLEOTIDE SEQUENCE [LARGE SCALE GENOMIC DNA]</scope>
</reference>
<evidence type="ECO:0000256" key="2">
    <source>
        <dbReference type="ARBA" id="ARBA00022729"/>
    </source>
</evidence>
<evidence type="ECO:0000256" key="9">
    <source>
        <dbReference type="ARBA" id="ARBA00074712"/>
    </source>
</evidence>
<evidence type="ECO:0000256" key="6">
    <source>
        <dbReference type="ARBA" id="ARBA00037795"/>
    </source>
</evidence>
<name>A0A4W4EDV6_ELEEL</name>
<dbReference type="GeneID" id="113573288"/>
<reference evidence="12" key="2">
    <citation type="journal article" date="2017" name="Sci. Adv.">
        <title>A tail of two voltages: Proteomic comparison of the three electric organs of the electric eel.</title>
        <authorList>
            <person name="Traeger L.L."/>
            <person name="Sabat G."/>
            <person name="Barrett-Wilt G.A."/>
            <person name="Wells G.B."/>
            <person name="Sussman M.R."/>
        </authorList>
    </citation>
    <scope>NUCLEOTIDE SEQUENCE [LARGE SCALE GENOMIC DNA]</scope>
</reference>
<evidence type="ECO:0000256" key="1">
    <source>
        <dbReference type="ARBA" id="ARBA00022483"/>
    </source>
</evidence>
<reference evidence="11" key="5">
    <citation type="submission" date="2025-09" db="UniProtKB">
        <authorList>
            <consortium name="Ensembl"/>
        </authorList>
    </citation>
    <scope>IDENTIFICATION</scope>
</reference>
<dbReference type="PANTHER" id="PTHR17503">
    <property type="entry name" value="SYNCOLLIN"/>
    <property type="match status" value="1"/>
</dbReference>
<evidence type="ECO:0000256" key="7">
    <source>
        <dbReference type="ARBA" id="ARBA00057037"/>
    </source>
</evidence>
<feature type="chain" id="PRO_5044190572" description="Syncollin" evidence="10">
    <location>
        <begin position="20"/>
        <end position="131"/>
    </location>
</feature>
<evidence type="ECO:0000313" key="12">
    <source>
        <dbReference type="Proteomes" id="UP000314983"/>
    </source>
</evidence>
<proteinExistence type="predicted"/>